<organism evidence="2">
    <name type="scientific">Phragmites mauritianus</name>
    <dbReference type="NCBI Taxonomy" id="1073913"/>
    <lineage>
        <taxon>Eukaryota</taxon>
        <taxon>Viridiplantae</taxon>
        <taxon>Streptophyta</taxon>
        <taxon>Embryophyta</taxon>
        <taxon>Tracheophyta</taxon>
        <taxon>Spermatophyta</taxon>
        <taxon>Magnoliopsida</taxon>
        <taxon>Liliopsida</taxon>
        <taxon>Poales</taxon>
        <taxon>Poaceae</taxon>
        <taxon>PACMAD clade</taxon>
        <taxon>Arundinoideae</taxon>
        <taxon>Molinieae</taxon>
        <taxon>Molininae</taxon>
        <taxon>Phragmites</taxon>
    </lineage>
</organism>
<feature type="region of interest" description="Disordered" evidence="1">
    <location>
        <begin position="33"/>
        <end position="66"/>
    </location>
</feature>
<sequence>MITQNTRGMDISTAGHFSLSLTRSALHRAYLIRSPPSQQGSTPLKPVHAPVSHPKRHCGRLLPQHQ</sequence>
<dbReference type="EMBL" id="KJ020102">
    <property type="protein sequence ID" value="AHM88286.1"/>
    <property type="molecule type" value="Genomic_DNA"/>
</dbReference>
<protein>
    <submittedName>
        <fullName evidence="2">Transcription factor</fullName>
    </submittedName>
</protein>
<evidence type="ECO:0000313" key="2">
    <source>
        <dbReference type="EMBL" id="AHM88286.1"/>
    </source>
</evidence>
<proteinExistence type="predicted"/>
<name>X2F0Z4_9POAL</name>
<dbReference type="AlphaFoldDB" id="X2F0Z4"/>
<evidence type="ECO:0000256" key="1">
    <source>
        <dbReference type="SAM" id="MobiDB-lite"/>
    </source>
</evidence>
<reference evidence="2" key="1">
    <citation type="submission" date="2014-01" db="EMBL/GenBank/DDBJ databases">
        <authorList>
            <person name="Attia M.A."/>
            <person name="Elrefy A.M."/>
            <person name="Mosa K.A."/>
            <person name="Elfeky F.A."/>
        </authorList>
    </citation>
    <scope>NUCLEOTIDE SEQUENCE</scope>
</reference>
<gene>
    <name evidence="2" type="primary">myb15</name>
</gene>
<accession>X2F0Z4</accession>